<dbReference type="EMBL" id="JAPEUY010000015">
    <property type="protein sequence ID" value="KAJ4365654.1"/>
    <property type="molecule type" value="Genomic_DNA"/>
</dbReference>
<dbReference type="OrthoDB" id="3780939at2759"/>
<name>A0A9W8Y4A6_9PLEO</name>
<accession>A0A9W8Y4A6</accession>
<evidence type="ECO:0000256" key="1">
    <source>
        <dbReference type="SAM" id="MobiDB-lite"/>
    </source>
</evidence>
<comment type="caution">
    <text evidence="2">The sequence shown here is derived from an EMBL/GenBank/DDBJ whole genome shotgun (WGS) entry which is preliminary data.</text>
</comment>
<dbReference type="Proteomes" id="UP001140560">
    <property type="component" value="Unassembled WGS sequence"/>
</dbReference>
<proteinExistence type="predicted"/>
<evidence type="ECO:0000313" key="2">
    <source>
        <dbReference type="EMBL" id="KAJ4365654.1"/>
    </source>
</evidence>
<dbReference type="AlphaFoldDB" id="A0A9W8Y4A6"/>
<evidence type="ECO:0000313" key="3">
    <source>
        <dbReference type="Proteomes" id="UP001140560"/>
    </source>
</evidence>
<keyword evidence="3" id="KW-1185">Reference proteome</keyword>
<reference evidence="2" key="1">
    <citation type="submission" date="2022-10" db="EMBL/GenBank/DDBJ databases">
        <title>Tapping the CABI collections for fungal endophytes: first genome assemblies for Collariella, Neodidymelliopsis, Ascochyta clinopodiicola, Didymella pomorum, Didymosphaeria variabile, Neocosmospora piperis and Neocucurbitaria cava.</title>
        <authorList>
            <person name="Hill R."/>
        </authorList>
    </citation>
    <scope>NUCLEOTIDE SEQUENCE</scope>
    <source>
        <strain evidence="2">IMI 356814</strain>
    </source>
</reference>
<sequence>MSDIAIRSIKSWVKKWGVGKRKRLGTEVEERVKLRVQELYVEYDLQDSEILLHILRKEGFDVSKWTPLRLKDDLGLERKPSRPNKKLPHELLTER</sequence>
<organism evidence="2 3">
    <name type="scientific">Neocucurbitaria cava</name>
    <dbReference type="NCBI Taxonomy" id="798079"/>
    <lineage>
        <taxon>Eukaryota</taxon>
        <taxon>Fungi</taxon>
        <taxon>Dikarya</taxon>
        <taxon>Ascomycota</taxon>
        <taxon>Pezizomycotina</taxon>
        <taxon>Dothideomycetes</taxon>
        <taxon>Pleosporomycetidae</taxon>
        <taxon>Pleosporales</taxon>
        <taxon>Pleosporineae</taxon>
        <taxon>Cucurbitariaceae</taxon>
        <taxon>Neocucurbitaria</taxon>
    </lineage>
</organism>
<feature type="region of interest" description="Disordered" evidence="1">
    <location>
        <begin position="75"/>
        <end position="95"/>
    </location>
</feature>
<protein>
    <submittedName>
        <fullName evidence="2">Uncharacterized protein</fullName>
    </submittedName>
</protein>
<gene>
    <name evidence="2" type="ORF">N0V83_008274</name>
</gene>